<keyword evidence="3" id="KW-1185">Reference proteome</keyword>
<evidence type="ECO:0000259" key="1">
    <source>
        <dbReference type="Pfam" id="PF14730"/>
    </source>
</evidence>
<evidence type="ECO:0000313" key="3">
    <source>
        <dbReference type="Proteomes" id="UP000028719"/>
    </source>
</evidence>
<dbReference type="Proteomes" id="UP000028719">
    <property type="component" value="Unassembled WGS sequence"/>
</dbReference>
<reference evidence="2 3" key="1">
    <citation type="submission" date="2014-07" db="EMBL/GenBank/DDBJ databases">
        <title>Genome of Chryseobacterium vrystaatense LMG 22846.</title>
        <authorList>
            <person name="Pipes S.E."/>
            <person name="Stropko S.J."/>
            <person name="Newman J.D."/>
        </authorList>
    </citation>
    <scope>NUCLEOTIDE SEQUENCE [LARGE SCALE GENOMIC DNA]</scope>
    <source>
        <strain evidence="2 3">LMG 22846</strain>
    </source>
</reference>
<dbReference type="InterPro" id="IPR027823">
    <property type="entry name" value="DUF4468"/>
</dbReference>
<protein>
    <recommendedName>
        <fullName evidence="1">DUF4468 domain-containing protein</fullName>
    </recommendedName>
</protein>
<accession>A0ABR4UPA3</accession>
<gene>
    <name evidence="2" type="ORF">IW16_06145</name>
</gene>
<feature type="domain" description="DUF4468" evidence="1">
    <location>
        <begin position="26"/>
        <end position="115"/>
    </location>
</feature>
<organism evidence="2 3">
    <name type="scientific">Chryseobacterium vrystaatense</name>
    <dbReference type="NCBI Taxonomy" id="307480"/>
    <lineage>
        <taxon>Bacteria</taxon>
        <taxon>Pseudomonadati</taxon>
        <taxon>Bacteroidota</taxon>
        <taxon>Flavobacteriia</taxon>
        <taxon>Flavobacteriales</taxon>
        <taxon>Weeksellaceae</taxon>
        <taxon>Chryseobacterium group</taxon>
        <taxon>Chryseobacterium</taxon>
    </lineage>
</organism>
<dbReference type="EMBL" id="JPRI01000002">
    <property type="protein sequence ID" value="KFF26857.1"/>
    <property type="molecule type" value="Genomic_DNA"/>
</dbReference>
<dbReference type="Gene3D" id="3.30.530.80">
    <property type="match status" value="1"/>
</dbReference>
<proteinExistence type="predicted"/>
<name>A0ABR4UPA3_9FLAO</name>
<comment type="caution">
    <text evidence="2">The sequence shown here is derived from an EMBL/GenBank/DDBJ whole genome shotgun (WGS) entry which is preliminary data.</text>
</comment>
<evidence type="ECO:0000313" key="2">
    <source>
        <dbReference type="EMBL" id="KFF26857.1"/>
    </source>
</evidence>
<dbReference type="Pfam" id="PF14730">
    <property type="entry name" value="DUF4468"/>
    <property type="match status" value="1"/>
</dbReference>
<dbReference type="RefSeq" id="WP_034740952.1">
    <property type="nucleotide sequence ID" value="NZ_JPRI01000002.1"/>
</dbReference>
<sequence length="178" mass="20311">MKSLFFVLFSLFFCLINSQENNVVNYSEVVKLDSTRKAADLYAQTKMFFVDAFKNSKAVIQLEDPTNKIVIGEASFPYRSRYLIGSGTTIGKISYKISISCKDGRYKYDIGNFNHEGKSMSFGYITTAEDPQNKFGPTGTRIKVYKEMKEKIAVEVEPLIMFLKQFMNESKASSSEDW</sequence>